<reference evidence="4" key="1">
    <citation type="submission" date="2022-06" db="EMBL/GenBank/DDBJ databases">
        <title>Aquibacillus sp. a new bacterium isolated from soil saline samples.</title>
        <authorList>
            <person name="Galisteo C."/>
            <person name="De La Haba R."/>
            <person name="Sanchez-Porro C."/>
            <person name="Ventosa A."/>
        </authorList>
    </citation>
    <scope>NUCLEOTIDE SEQUENCE</scope>
    <source>
        <strain evidence="4">JCM 12387</strain>
    </source>
</reference>
<keyword evidence="1" id="KW-0175">Coiled coil</keyword>
<dbReference type="AlphaFoldDB" id="A0A9X4ALD5"/>
<protein>
    <submittedName>
        <fullName evidence="4">IS110 family transposase</fullName>
    </submittedName>
</protein>
<comment type="caution">
    <text evidence="4">The sequence shown here is derived from an EMBL/GenBank/DDBJ whole genome shotgun (WGS) entry which is preliminary data.</text>
</comment>
<evidence type="ECO:0000313" key="5">
    <source>
        <dbReference type="Proteomes" id="UP001145072"/>
    </source>
</evidence>
<gene>
    <name evidence="4" type="ORF">NC661_18585</name>
</gene>
<dbReference type="Proteomes" id="UP001145072">
    <property type="component" value="Unassembled WGS sequence"/>
</dbReference>
<dbReference type="PANTHER" id="PTHR33055">
    <property type="entry name" value="TRANSPOSASE FOR INSERTION SEQUENCE ELEMENT IS1111A"/>
    <property type="match status" value="1"/>
</dbReference>
<dbReference type="GO" id="GO:0006313">
    <property type="term" value="P:DNA transposition"/>
    <property type="evidence" value="ECO:0007669"/>
    <property type="project" value="InterPro"/>
</dbReference>
<dbReference type="NCBIfam" id="NF033542">
    <property type="entry name" value="transpos_IS110"/>
    <property type="match status" value="1"/>
</dbReference>
<evidence type="ECO:0000259" key="2">
    <source>
        <dbReference type="Pfam" id="PF01548"/>
    </source>
</evidence>
<dbReference type="Pfam" id="PF01548">
    <property type="entry name" value="DEDD_Tnp_IS110"/>
    <property type="match status" value="1"/>
</dbReference>
<feature type="domain" description="Transposase IS116/IS110/IS902 C-terminal" evidence="3">
    <location>
        <begin position="272"/>
        <end position="357"/>
    </location>
</feature>
<dbReference type="RefSeq" id="WP_259867918.1">
    <property type="nucleotide sequence ID" value="NZ_JAMQJZ010000020.1"/>
</dbReference>
<dbReference type="InterPro" id="IPR047650">
    <property type="entry name" value="Transpos_IS110"/>
</dbReference>
<feature type="domain" description="Transposase IS110-like N-terminal" evidence="2">
    <location>
        <begin position="4"/>
        <end position="161"/>
    </location>
</feature>
<name>A0A9X4ALD5_9BACI</name>
<sequence>MYYLGIDIGKKKHEAGVIDNQGNPIGKTVRFSNSKSGSDKLLAFINKHQLTPDNCACGLEATGHYWLSVFTFMKQLDFKITAFNPLQSDALRNFYIRKTKTDTRDAFLIAQVIRIDSPEATPFIEEDLLRIRYFERLRYSFVDQSSDLKRKVISLLDQVFPEYEDLFSEVFGVSSTKLLQYYPMPEDIQTIDTDDLATFLNQASNSAYGKRKAHDKAMKIKQSAEETFGISMATDAFRTQIHLLIEQLTLLDQQIQAIEEKLNELIKGQETYLTTINGIGDVTAAVIIGEIGDIDRFERPEQLVAFAGLDPAVKQSGKFNATEVRMSKRGSPYLRRALWLSAFSASQSDPALSQYYQKLRAKGKGHFVSVGAVARKLTHIIFAVLRDNKPYEPHVK</sequence>
<dbReference type="InterPro" id="IPR003346">
    <property type="entry name" value="Transposase_20"/>
</dbReference>
<dbReference type="Pfam" id="PF02371">
    <property type="entry name" value="Transposase_20"/>
    <property type="match status" value="1"/>
</dbReference>
<dbReference type="InterPro" id="IPR002525">
    <property type="entry name" value="Transp_IS110-like_N"/>
</dbReference>
<dbReference type="GO" id="GO:0003677">
    <property type="term" value="F:DNA binding"/>
    <property type="evidence" value="ECO:0007669"/>
    <property type="project" value="InterPro"/>
</dbReference>
<evidence type="ECO:0000313" key="4">
    <source>
        <dbReference type="EMBL" id="MDC3422363.1"/>
    </source>
</evidence>
<evidence type="ECO:0000259" key="3">
    <source>
        <dbReference type="Pfam" id="PF02371"/>
    </source>
</evidence>
<feature type="coiled-coil region" evidence="1">
    <location>
        <begin position="241"/>
        <end position="268"/>
    </location>
</feature>
<proteinExistence type="predicted"/>
<organism evidence="4 5">
    <name type="scientific">Aquibacillus koreensis</name>
    <dbReference type="NCBI Taxonomy" id="279446"/>
    <lineage>
        <taxon>Bacteria</taxon>
        <taxon>Bacillati</taxon>
        <taxon>Bacillota</taxon>
        <taxon>Bacilli</taxon>
        <taxon>Bacillales</taxon>
        <taxon>Bacillaceae</taxon>
        <taxon>Aquibacillus</taxon>
    </lineage>
</organism>
<dbReference type="GO" id="GO:0004803">
    <property type="term" value="F:transposase activity"/>
    <property type="evidence" value="ECO:0007669"/>
    <property type="project" value="InterPro"/>
</dbReference>
<evidence type="ECO:0000256" key="1">
    <source>
        <dbReference type="SAM" id="Coils"/>
    </source>
</evidence>
<dbReference type="EMBL" id="JAMQJZ010000020">
    <property type="protein sequence ID" value="MDC3422363.1"/>
    <property type="molecule type" value="Genomic_DNA"/>
</dbReference>
<keyword evidence="5" id="KW-1185">Reference proteome</keyword>
<dbReference type="PANTHER" id="PTHR33055:SF15">
    <property type="entry name" value="TRANSPOSASE-RELATED"/>
    <property type="match status" value="1"/>
</dbReference>
<accession>A0A9X4ALD5</accession>